<dbReference type="RefSeq" id="WP_349218247.1">
    <property type="nucleotide sequence ID" value="NZ_JBBMFD010000004.1"/>
</dbReference>
<accession>A0ABV1DZ84</accession>
<reference evidence="1 2" key="1">
    <citation type="submission" date="2024-03" db="EMBL/GenBank/DDBJ databases">
        <title>Human intestinal bacterial collection.</title>
        <authorList>
            <person name="Pauvert C."/>
            <person name="Hitch T.C.A."/>
            <person name="Clavel T."/>
        </authorList>
    </citation>
    <scope>NUCLEOTIDE SEQUENCE [LARGE SCALE GENOMIC DNA]</scope>
    <source>
        <strain evidence="1 2">CLA-JM-H44</strain>
    </source>
</reference>
<evidence type="ECO:0000313" key="2">
    <source>
        <dbReference type="Proteomes" id="UP001489509"/>
    </source>
</evidence>
<dbReference type="Proteomes" id="UP001489509">
    <property type="component" value="Unassembled WGS sequence"/>
</dbReference>
<proteinExistence type="predicted"/>
<gene>
    <name evidence="1" type="ORF">WMO26_03800</name>
</gene>
<organism evidence="1 2">
    <name type="scientific">Solibaculum intestinale</name>
    <dbReference type="NCBI Taxonomy" id="3133165"/>
    <lineage>
        <taxon>Bacteria</taxon>
        <taxon>Bacillati</taxon>
        <taxon>Bacillota</taxon>
        <taxon>Clostridia</taxon>
        <taxon>Eubacteriales</taxon>
        <taxon>Oscillospiraceae</taxon>
        <taxon>Solibaculum</taxon>
    </lineage>
</organism>
<comment type="caution">
    <text evidence="1">The sequence shown here is derived from an EMBL/GenBank/DDBJ whole genome shotgun (WGS) entry which is preliminary data.</text>
</comment>
<evidence type="ECO:0000313" key="1">
    <source>
        <dbReference type="EMBL" id="MEQ2439949.1"/>
    </source>
</evidence>
<sequence length="133" mass="15833">MKARKAMAISFAGLERFFVLMRPCFKRGRRENGNQVLCVCFIFHFSCVFKSKTPRAFVRGVFHLTREKRPAAERCAMEYLGFKHSTETHKYEIIHENQNAVFEIKIRNQLELWPIFGQISFRILLRDFLIKNE</sequence>
<keyword evidence="2" id="KW-1185">Reference proteome</keyword>
<protein>
    <submittedName>
        <fullName evidence="1">Uncharacterized protein</fullName>
    </submittedName>
</protein>
<name>A0ABV1DZ84_9FIRM</name>
<dbReference type="EMBL" id="JBBMFD010000004">
    <property type="protein sequence ID" value="MEQ2439949.1"/>
    <property type="molecule type" value="Genomic_DNA"/>
</dbReference>